<evidence type="ECO:0000313" key="4">
    <source>
        <dbReference type="Proteomes" id="UP001172681"/>
    </source>
</evidence>
<sequence>MELNTARIDGGAQDDVPSGRIQPHYLPSSQPPRQPHDDARTEYALFDRESLTSIFADLPFAQGDNAETYFTRPNRYFGSASTWKSWTEEERSIAQSIDALHGRDLGIHLFNSFALKRHAPDVKQTGRGRKRSRITKGKDRANSAVSTDHEAERSPPPEDPDTAMLSIPKHWTAWPLPPDKVPREELLPTARVGTGFRYNLDARPSANLEHCLIAHTTKLARDKWETRQWDNISLESRVNFKPRAINPVSKVEDSDDTPENDASDAQGFETEEARSSSEDAHFPMFSSRAYSASESPDPKRGKLMAEGGDDQSLVNDKPVPLADDDKAGQYFLPSARHVLSKLDDLLLGLHKARYAYASKPDGKSRQRSLNTSEERSKSTSLRRTSSRSAIRKGRPRNSSPAARDSSNFSSMSRMSVGKARQLSELGLRDWSDVVGMASLTGWDPAVVERASERCGRLFGENMLFRVFHEGDAKEGEEPHFTTQVAVESEVSEEANDGDFAPVLHSCPHESCPRRSVPFRKTSHLQQHLKEVHVAGGGSATPSRLGLSASRSTSVDFSDVDVDMLAHPDVIICPIPGCKRGQKPFSTGRRLYEHIKRIHPDVDVKKVKQMESRRRGERRGRWSKEKIRQRSLSQRRADSREDIGKESPLKLDDDDDDDDDDV</sequence>
<feature type="region of interest" description="Disordered" evidence="1">
    <location>
        <begin position="606"/>
        <end position="661"/>
    </location>
</feature>
<dbReference type="InterPro" id="IPR013087">
    <property type="entry name" value="Znf_C2H2_type"/>
</dbReference>
<dbReference type="EMBL" id="JAPDRN010000015">
    <property type="protein sequence ID" value="KAJ9640178.1"/>
    <property type="molecule type" value="Genomic_DNA"/>
</dbReference>
<dbReference type="SMART" id="SM00355">
    <property type="entry name" value="ZnF_C2H2"/>
    <property type="match status" value="2"/>
</dbReference>
<feature type="domain" description="C2H2-type" evidence="2">
    <location>
        <begin position="504"/>
        <end position="532"/>
    </location>
</feature>
<feature type="compositionally biased region" description="Acidic residues" evidence="1">
    <location>
        <begin position="253"/>
        <end position="262"/>
    </location>
</feature>
<evidence type="ECO:0000313" key="3">
    <source>
        <dbReference type="EMBL" id="KAJ9640178.1"/>
    </source>
</evidence>
<dbReference type="Pfam" id="PF10680">
    <property type="entry name" value="RRN9"/>
    <property type="match status" value="1"/>
</dbReference>
<keyword evidence="4" id="KW-1185">Reference proteome</keyword>
<feature type="compositionally biased region" description="Basic and acidic residues" evidence="1">
    <location>
        <begin position="606"/>
        <end position="627"/>
    </location>
</feature>
<feature type="compositionally biased region" description="Low complexity" evidence="1">
    <location>
        <begin position="378"/>
        <end position="388"/>
    </location>
</feature>
<reference evidence="3" key="1">
    <citation type="submission" date="2022-10" db="EMBL/GenBank/DDBJ databases">
        <title>Culturing micro-colonial fungi from biological soil crusts in the Mojave desert and describing Neophaeococcomyces mojavensis, and introducing the new genera and species Taxawa tesnikishii.</title>
        <authorList>
            <person name="Kurbessoian T."/>
            <person name="Stajich J.E."/>
        </authorList>
    </citation>
    <scope>NUCLEOTIDE SEQUENCE</scope>
    <source>
        <strain evidence="3">TK_35</strain>
    </source>
</reference>
<gene>
    <name evidence="3" type="ORF">H2204_003403</name>
</gene>
<feature type="compositionally biased region" description="Basic and acidic residues" evidence="1">
    <location>
        <begin position="271"/>
        <end position="281"/>
    </location>
</feature>
<proteinExistence type="predicted"/>
<name>A0AA38YB13_9EURO</name>
<organism evidence="3 4">
    <name type="scientific">Knufia peltigerae</name>
    <dbReference type="NCBI Taxonomy" id="1002370"/>
    <lineage>
        <taxon>Eukaryota</taxon>
        <taxon>Fungi</taxon>
        <taxon>Dikarya</taxon>
        <taxon>Ascomycota</taxon>
        <taxon>Pezizomycotina</taxon>
        <taxon>Eurotiomycetes</taxon>
        <taxon>Chaetothyriomycetidae</taxon>
        <taxon>Chaetothyriales</taxon>
        <taxon>Trichomeriaceae</taxon>
        <taxon>Knufia</taxon>
    </lineage>
</organism>
<feature type="region of interest" description="Disordered" evidence="1">
    <location>
        <begin position="120"/>
        <end position="162"/>
    </location>
</feature>
<evidence type="ECO:0000256" key="1">
    <source>
        <dbReference type="SAM" id="MobiDB-lite"/>
    </source>
</evidence>
<feature type="compositionally biased region" description="Low complexity" evidence="1">
    <location>
        <begin position="405"/>
        <end position="415"/>
    </location>
</feature>
<feature type="compositionally biased region" description="Basic and acidic residues" evidence="1">
    <location>
        <begin position="136"/>
        <end position="156"/>
    </location>
</feature>
<accession>A0AA38YB13</accession>
<comment type="caution">
    <text evidence="3">The sequence shown here is derived from an EMBL/GenBank/DDBJ whole genome shotgun (WGS) entry which is preliminary data.</text>
</comment>
<feature type="region of interest" description="Disordered" evidence="1">
    <location>
        <begin position="245"/>
        <end position="321"/>
    </location>
</feature>
<protein>
    <recommendedName>
        <fullName evidence="2">C2H2-type domain-containing protein</fullName>
    </recommendedName>
</protein>
<feature type="compositionally biased region" description="Basic and acidic residues" evidence="1">
    <location>
        <begin position="634"/>
        <end position="650"/>
    </location>
</feature>
<dbReference type="InterPro" id="IPR019622">
    <property type="entry name" value="Rrn9_dom"/>
</dbReference>
<feature type="domain" description="C2H2-type" evidence="2">
    <location>
        <begin position="570"/>
        <end position="598"/>
    </location>
</feature>
<feature type="compositionally biased region" description="Acidic residues" evidence="1">
    <location>
        <begin position="651"/>
        <end position="661"/>
    </location>
</feature>
<dbReference type="AlphaFoldDB" id="A0AA38YB13"/>
<feature type="region of interest" description="Disordered" evidence="1">
    <location>
        <begin position="1"/>
        <end position="38"/>
    </location>
</feature>
<evidence type="ECO:0000259" key="2">
    <source>
        <dbReference type="SMART" id="SM00355"/>
    </source>
</evidence>
<dbReference type="Proteomes" id="UP001172681">
    <property type="component" value="Unassembled WGS sequence"/>
</dbReference>
<feature type="region of interest" description="Disordered" evidence="1">
    <location>
        <begin position="358"/>
        <end position="415"/>
    </location>
</feature>
<feature type="compositionally biased region" description="Basic residues" evidence="1">
    <location>
        <begin position="126"/>
        <end position="135"/>
    </location>
</feature>